<evidence type="ECO:0000256" key="1">
    <source>
        <dbReference type="SAM" id="MobiDB-lite"/>
    </source>
</evidence>
<evidence type="ECO:0000313" key="2">
    <source>
        <dbReference type="EMBL" id="EYB96251.1"/>
    </source>
</evidence>
<organism evidence="2 3">
    <name type="scientific">Ancylostoma ceylanicum</name>
    <dbReference type="NCBI Taxonomy" id="53326"/>
    <lineage>
        <taxon>Eukaryota</taxon>
        <taxon>Metazoa</taxon>
        <taxon>Ecdysozoa</taxon>
        <taxon>Nematoda</taxon>
        <taxon>Chromadorea</taxon>
        <taxon>Rhabditida</taxon>
        <taxon>Rhabditina</taxon>
        <taxon>Rhabditomorpha</taxon>
        <taxon>Strongyloidea</taxon>
        <taxon>Ancylostomatidae</taxon>
        <taxon>Ancylostomatinae</taxon>
        <taxon>Ancylostoma</taxon>
    </lineage>
</organism>
<feature type="region of interest" description="Disordered" evidence="1">
    <location>
        <begin position="1"/>
        <end position="23"/>
    </location>
</feature>
<sequence>MTSGRKPPSTDKSKRVRSSHERHPTVGRVRELRYNISEQIDKDRLVPAYKNRIILWSRINISYNHMQFLTNEFEEDYQFSGVFEYKGRIIVYGHNVSNVLFFERFFIMPSLIIRTSLGTTREVCTSQEFFEYRLAAVD</sequence>
<protein>
    <submittedName>
        <fullName evidence="2">Uncharacterized protein</fullName>
    </submittedName>
</protein>
<reference evidence="3" key="1">
    <citation type="journal article" date="2015" name="Nat. Genet.">
        <title>The genome and transcriptome of the zoonotic hookworm Ancylostoma ceylanicum identify infection-specific gene families.</title>
        <authorList>
            <person name="Schwarz E.M."/>
            <person name="Hu Y."/>
            <person name="Antoshechkin I."/>
            <person name="Miller M.M."/>
            <person name="Sternberg P.W."/>
            <person name="Aroian R.V."/>
        </authorList>
    </citation>
    <scope>NUCLEOTIDE SEQUENCE</scope>
    <source>
        <strain evidence="3">HY135</strain>
    </source>
</reference>
<dbReference type="AlphaFoldDB" id="A0A016T0S9"/>
<dbReference type="Proteomes" id="UP000024635">
    <property type="component" value="Unassembled WGS sequence"/>
</dbReference>
<comment type="caution">
    <text evidence="2">The sequence shown here is derived from an EMBL/GenBank/DDBJ whole genome shotgun (WGS) entry which is preliminary data.</text>
</comment>
<dbReference type="EMBL" id="JARK01001488">
    <property type="protein sequence ID" value="EYB96251.1"/>
    <property type="molecule type" value="Genomic_DNA"/>
</dbReference>
<evidence type="ECO:0000313" key="3">
    <source>
        <dbReference type="Proteomes" id="UP000024635"/>
    </source>
</evidence>
<feature type="compositionally biased region" description="Basic and acidic residues" evidence="1">
    <location>
        <begin position="8"/>
        <end position="23"/>
    </location>
</feature>
<proteinExistence type="predicted"/>
<keyword evidence="3" id="KW-1185">Reference proteome</keyword>
<name>A0A016T0S9_9BILA</name>
<accession>A0A016T0S9</accession>
<gene>
    <name evidence="2" type="primary">Acey_s0152.g2887</name>
    <name evidence="2" type="ORF">Y032_0152g2887</name>
</gene>